<dbReference type="PANTHER" id="PTHR31431:SF1">
    <property type="entry name" value="NUCLEOPORIN NUP188"/>
    <property type="match status" value="1"/>
</dbReference>
<keyword evidence="2" id="KW-1185">Reference proteome</keyword>
<reference evidence="1 2" key="1">
    <citation type="journal article" date="2018" name="Sci. Data">
        <title>The draft genome sequence of cork oak.</title>
        <authorList>
            <person name="Ramos A.M."/>
            <person name="Usie A."/>
            <person name="Barbosa P."/>
            <person name="Barros P.M."/>
            <person name="Capote T."/>
            <person name="Chaves I."/>
            <person name="Simoes F."/>
            <person name="Abreu I."/>
            <person name="Carrasquinho I."/>
            <person name="Faro C."/>
            <person name="Guimaraes J.B."/>
            <person name="Mendonca D."/>
            <person name="Nobrega F."/>
            <person name="Rodrigues L."/>
            <person name="Saibo N.J.M."/>
            <person name="Varela M.C."/>
            <person name="Egas C."/>
            <person name="Matos J."/>
            <person name="Miguel C.M."/>
            <person name="Oliveira M.M."/>
            <person name="Ricardo C.P."/>
            <person name="Goncalves S."/>
        </authorList>
    </citation>
    <scope>NUCLEOTIDE SEQUENCE [LARGE SCALE GENOMIC DNA]</scope>
    <source>
        <strain evidence="2">cv. HL8</strain>
    </source>
</reference>
<dbReference type="EMBL" id="PKMF04000271">
    <property type="protein sequence ID" value="KAK7839977.1"/>
    <property type="molecule type" value="Genomic_DNA"/>
</dbReference>
<dbReference type="PANTHER" id="PTHR31431">
    <property type="entry name" value="NUCLEOPORIN NUP188 HOMOLOG"/>
    <property type="match status" value="1"/>
</dbReference>
<dbReference type="Proteomes" id="UP000237347">
    <property type="component" value="Unassembled WGS sequence"/>
</dbReference>
<protein>
    <submittedName>
        <fullName evidence="1">Nucleoporin nup188 like protein</fullName>
    </submittedName>
</protein>
<gene>
    <name evidence="1" type="primary">NUP188</name>
    <name evidence="1" type="ORF">CFP56_017319</name>
</gene>
<comment type="caution">
    <text evidence="1">The sequence shown here is derived from an EMBL/GenBank/DDBJ whole genome shotgun (WGS) entry which is preliminary data.</text>
</comment>
<accession>A0AAW0KLC5</accession>
<dbReference type="GO" id="GO:0006405">
    <property type="term" value="P:RNA export from nucleus"/>
    <property type="evidence" value="ECO:0007669"/>
    <property type="project" value="TreeGrafter"/>
</dbReference>
<dbReference type="InterPro" id="IPR044840">
    <property type="entry name" value="Nup188"/>
</dbReference>
<sequence>VLSLSLELSLSPSMATTAKSVDASLWWDPFSLLLTDLENASLSSDLPPNLAKKLKENRGWFVDTVSRFKSPNQKSKEALNSETVKIGDRQLTIQPELKEKALRISSYLALDEVQTYILVERTLKDKNLGADSIVQEYLHVILLQYYMERQCLLKCTRRILMHALYFGTGSKEGQIIREEVLKLISDGLERKSISLLEDLLSSSHPEQMDVDLFTLWAEETLIEDNLVLDILFLAYYESFCTCDGESWKKLCFLYKGILSGTCNFGKLAISTEALHYSHHAKIQLLLILIETLDLEILLQMVHDEIPFRNGFSVFTFTDVQEMDALISSFNVFELKDSGPLILAWAVFLCLISSLPGKEENNVLMDIDHVGYVRQAFEAESLNYFLEILQSDILKESDGPVAGYQSVLRTFISAFIASYEINLQMGDSTLNLILEILYKIYRGEESLCIQFWDKESFIDGPIRCLLCNLEGEFPFRTVELVRLLSSLCEGTWPAECVYNFLDKSVGISSLFEISSDSLVDNVSQIVETHLPVHVPGVEGLLIPSKTRGHVLKMIGGNTALVRWEYTQSGVLVLLLRLGQDLYPDKSEEIFLTLDLLCRMVSFNTLYHYVSCLLFLVGSASGILEMLVPLLLLVPIKNICSDFFWHDTHVPAQTFGLSVDVCFSLMETGSLLHVPETGMTATLEKNVWAVEIICTLVRNLSPNSNSAALMSMGVKILGNGSWLLSGKLAKMLLIDCEQNDNDHPLAISVLDFTTQLVETGLEDDSLLALIVFSLQYVLVSHEYWKYKVKYVRWKITLKVLEVMKKCILSVAYYERLGDIIQDLLLCDSSIHGTLFRIICTTKQSLENLYVSRLFELMEIEGLQLAVGSVLDILFIMLSKFSKDVSSSLSVFHQAVLSCTTKPVPVVDAVTSLISYFRSPEIQVGAARVLSVLLIMADYLQQYLVGSACLRLDDKQITDLRHSISYILRKQSECNEDLFVATVNVLTSAAHYQPAFLVDVFGTKESTDVQDSNVDSLKQTAKEAVSQGSKNSSLVDALLHYVDRANDLINNNPRILLNILNLIKALWQGAAQYTQILSVLRSSENFWKQLSNTISLIAGIKDPPLENLTETGGLNLAYKYRCQSTILEIISYEMFLQKKLSHAESLVKHTAESKDRIENAVNIEKSKATKDIVSSWCESSVLGNLIKSYSSCEYDNEKYFRAKVAASLFTVHVMGRLATNDSGTLSISLLQKILVISKKLSCQPAFPELLAQYSQRGYSEGKELKTLILSDLYYQLQGEFEGRKIAPGAFKELHQYLVESKFLQTYHHKYDDDLFATSKDVYLFDLERLRADTGLDMWDCSEWKASKTIAETMLHCMRDANSMILLSSSKHSALKALISVLTVYEDDVINREKNYWRKDP</sequence>
<organism evidence="1 2">
    <name type="scientific">Quercus suber</name>
    <name type="common">Cork oak</name>
    <dbReference type="NCBI Taxonomy" id="58331"/>
    <lineage>
        <taxon>Eukaryota</taxon>
        <taxon>Viridiplantae</taxon>
        <taxon>Streptophyta</taxon>
        <taxon>Embryophyta</taxon>
        <taxon>Tracheophyta</taxon>
        <taxon>Spermatophyta</taxon>
        <taxon>Magnoliopsida</taxon>
        <taxon>eudicotyledons</taxon>
        <taxon>Gunneridae</taxon>
        <taxon>Pentapetalae</taxon>
        <taxon>rosids</taxon>
        <taxon>fabids</taxon>
        <taxon>Fagales</taxon>
        <taxon>Fagaceae</taxon>
        <taxon>Quercus</taxon>
    </lineage>
</organism>
<dbReference type="GO" id="GO:0017056">
    <property type="term" value="F:structural constituent of nuclear pore"/>
    <property type="evidence" value="ECO:0007669"/>
    <property type="project" value="InterPro"/>
</dbReference>
<evidence type="ECO:0000313" key="1">
    <source>
        <dbReference type="EMBL" id="KAK7839977.1"/>
    </source>
</evidence>
<proteinExistence type="predicted"/>
<dbReference type="GO" id="GO:0044611">
    <property type="term" value="C:nuclear pore inner ring"/>
    <property type="evidence" value="ECO:0007669"/>
    <property type="project" value="TreeGrafter"/>
</dbReference>
<feature type="non-terminal residue" evidence="1">
    <location>
        <position position="1"/>
    </location>
</feature>
<name>A0AAW0KLC5_QUESU</name>
<dbReference type="GO" id="GO:0006606">
    <property type="term" value="P:protein import into nucleus"/>
    <property type="evidence" value="ECO:0007669"/>
    <property type="project" value="TreeGrafter"/>
</dbReference>
<evidence type="ECO:0000313" key="2">
    <source>
        <dbReference type="Proteomes" id="UP000237347"/>
    </source>
</evidence>